<evidence type="ECO:0000313" key="4">
    <source>
        <dbReference type="Proteomes" id="UP000325957"/>
    </source>
</evidence>
<accession>A0A5J5KX20</accession>
<evidence type="ECO:0000313" key="3">
    <source>
        <dbReference type="EMBL" id="KAA9394184.1"/>
    </source>
</evidence>
<sequence length="211" mass="23656">MRILVRYPRRVIWTAVGSAVALACAWVLICTGVLLHPRVTENPQPADAVFVLGPADSTRVEEAARLMDSGIAPTVVVATPDPVEGTWPSDAEFMRERPFCDDDLPYEIICFAPDPSTTQGEAIKLRELAEERGWENVIVLTYRPHVARAQLIVGRCFDGTTQWPTFDYHDDYSILSRSTWREYGYQTAGFLKAWVTPGCDTQLPWRPKSGV</sequence>
<feature type="domain" description="DUF218" evidence="2">
    <location>
        <begin position="47"/>
        <end position="183"/>
    </location>
</feature>
<comment type="caution">
    <text evidence="3">The sequence shown here is derived from an EMBL/GenBank/DDBJ whole genome shotgun (WGS) entry which is preliminary data.</text>
</comment>
<dbReference type="AlphaFoldDB" id="A0A5J5KX20"/>
<evidence type="ECO:0000256" key="1">
    <source>
        <dbReference type="SAM" id="Phobius"/>
    </source>
</evidence>
<name>A0A5J5KX20_9MICC</name>
<reference evidence="3 4" key="1">
    <citation type="submission" date="2019-05" db="EMBL/GenBank/DDBJ databases">
        <title>Kocuria coralli sp. nov., a novel actinobacterium isolated from coral reef seawater.</title>
        <authorList>
            <person name="Li J."/>
        </authorList>
    </citation>
    <scope>NUCLEOTIDE SEQUENCE [LARGE SCALE GENOMIC DNA]</scope>
    <source>
        <strain evidence="3 4">SCSIO 13007</strain>
    </source>
</reference>
<keyword evidence="1" id="KW-1133">Transmembrane helix</keyword>
<dbReference type="Proteomes" id="UP000325957">
    <property type="component" value="Unassembled WGS sequence"/>
</dbReference>
<dbReference type="InterPro" id="IPR003848">
    <property type="entry name" value="DUF218"/>
</dbReference>
<dbReference type="OrthoDB" id="4772924at2"/>
<proteinExistence type="predicted"/>
<keyword evidence="1" id="KW-0812">Transmembrane</keyword>
<dbReference type="CDD" id="cd06259">
    <property type="entry name" value="YdcF-like"/>
    <property type="match status" value="1"/>
</dbReference>
<dbReference type="RefSeq" id="WP_158033786.1">
    <property type="nucleotide sequence ID" value="NZ_ML708617.1"/>
</dbReference>
<feature type="transmembrane region" description="Helical" evidence="1">
    <location>
        <begin position="12"/>
        <end position="35"/>
    </location>
</feature>
<protein>
    <submittedName>
        <fullName evidence="3">YdcF family protein</fullName>
    </submittedName>
</protein>
<keyword evidence="1" id="KW-0472">Membrane</keyword>
<dbReference type="EMBL" id="SZWF01000008">
    <property type="protein sequence ID" value="KAA9394184.1"/>
    <property type="molecule type" value="Genomic_DNA"/>
</dbReference>
<organism evidence="3 4">
    <name type="scientific">Kocuria coralli</name>
    <dbReference type="NCBI Taxonomy" id="1461025"/>
    <lineage>
        <taxon>Bacteria</taxon>
        <taxon>Bacillati</taxon>
        <taxon>Actinomycetota</taxon>
        <taxon>Actinomycetes</taxon>
        <taxon>Micrococcales</taxon>
        <taxon>Micrococcaceae</taxon>
        <taxon>Kocuria</taxon>
    </lineage>
</organism>
<evidence type="ECO:0000259" key="2">
    <source>
        <dbReference type="Pfam" id="PF02698"/>
    </source>
</evidence>
<gene>
    <name evidence="3" type="ORF">FCK90_07985</name>
</gene>
<dbReference type="Pfam" id="PF02698">
    <property type="entry name" value="DUF218"/>
    <property type="match status" value="1"/>
</dbReference>
<dbReference type="PROSITE" id="PS51257">
    <property type="entry name" value="PROKAR_LIPOPROTEIN"/>
    <property type="match status" value="1"/>
</dbReference>
<keyword evidence="4" id="KW-1185">Reference proteome</keyword>